<dbReference type="NCBIfam" id="TIGR00099">
    <property type="entry name" value="Cof-subfamily"/>
    <property type="match status" value="1"/>
</dbReference>
<dbReference type="SFLD" id="SFLDG01140">
    <property type="entry name" value="C2.B:_Phosphomannomutase_and_P"/>
    <property type="match status" value="1"/>
</dbReference>
<reference evidence="1 2" key="1">
    <citation type="submission" date="2019-12" db="EMBL/GenBank/DDBJ databases">
        <title>Microbes associate with the intestines of laboratory mice.</title>
        <authorList>
            <person name="Navarre W."/>
            <person name="Wong E."/>
        </authorList>
    </citation>
    <scope>NUCLEOTIDE SEQUENCE [LARGE SCALE GENOMIC DNA]</scope>
    <source>
        <strain evidence="1 2">NM51_B2-22</strain>
    </source>
</reference>
<dbReference type="GO" id="GO:0016791">
    <property type="term" value="F:phosphatase activity"/>
    <property type="evidence" value="ECO:0007669"/>
    <property type="project" value="TreeGrafter"/>
</dbReference>
<dbReference type="PANTHER" id="PTHR10000">
    <property type="entry name" value="PHOSPHOSERINE PHOSPHATASE"/>
    <property type="match status" value="1"/>
</dbReference>
<dbReference type="OrthoDB" id="9781413at2"/>
<dbReference type="GO" id="GO:0000287">
    <property type="term" value="F:magnesium ion binding"/>
    <property type="evidence" value="ECO:0007669"/>
    <property type="project" value="TreeGrafter"/>
</dbReference>
<dbReference type="InterPro" id="IPR023214">
    <property type="entry name" value="HAD_sf"/>
</dbReference>
<dbReference type="SFLD" id="SFLDS00003">
    <property type="entry name" value="Haloacid_Dehalogenase"/>
    <property type="match status" value="1"/>
</dbReference>
<evidence type="ECO:0000313" key="1">
    <source>
        <dbReference type="EMBL" id="MVX59288.1"/>
    </source>
</evidence>
<dbReference type="CDD" id="cd07516">
    <property type="entry name" value="HAD_Pase"/>
    <property type="match status" value="1"/>
</dbReference>
<dbReference type="NCBIfam" id="TIGR01484">
    <property type="entry name" value="HAD-SF-IIB"/>
    <property type="match status" value="1"/>
</dbReference>
<organism evidence="1 2">
    <name type="scientific">Streptococcus danieliae</name>
    <dbReference type="NCBI Taxonomy" id="747656"/>
    <lineage>
        <taxon>Bacteria</taxon>
        <taxon>Bacillati</taxon>
        <taxon>Bacillota</taxon>
        <taxon>Bacilli</taxon>
        <taxon>Lactobacillales</taxon>
        <taxon>Streptococcaceae</taxon>
        <taxon>Streptococcus</taxon>
    </lineage>
</organism>
<dbReference type="EMBL" id="WSRS01000056">
    <property type="protein sequence ID" value="MVX59288.1"/>
    <property type="molecule type" value="Genomic_DNA"/>
</dbReference>
<dbReference type="PROSITE" id="PS01229">
    <property type="entry name" value="COF_2"/>
    <property type="match status" value="1"/>
</dbReference>
<dbReference type="Proteomes" id="UP000461595">
    <property type="component" value="Unassembled WGS sequence"/>
</dbReference>
<sequence>METTKIIALDLDGTLLNDQQQISPNSKEVLKQVQDQGHKIIITTGRPYRSAIPYYQYLELDTPLISFNGALTSLPGQDWEHEREYTINKDYLVDLIHRQDEVQADFIVSEYRKKFFIHQQEPQNLDPQLLGIEKITKQHLLIPQKITKNPNAILFQTRFQDIDHLAQDLTHYYQGGITVSTWGGPYNILECTPKGIHKANALKHLLTVYQKQASDLIAFGDQLNDKEMLALAGSGYAMQNANPKLLDYADQQIQWTNQEDGVAQKLGELFL</sequence>
<dbReference type="InterPro" id="IPR000150">
    <property type="entry name" value="Cof"/>
</dbReference>
<dbReference type="SUPFAM" id="SSF56784">
    <property type="entry name" value="HAD-like"/>
    <property type="match status" value="1"/>
</dbReference>
<protein>
    <submittedName>
        <fullName evidence="1">Cof-type HAD-IIB family hydrolase</fullName>
    </submittedName>
</protein>
<dbReference type="Pfam" id="PF08282">
    <property type="entry name" value="Hydrolase_3"/>
    <property type="match status" value="1"/>
</dbReference>
<proteinExistence type="predicted"/>
<dbReference type="AlphaFoldDB" id="A0A7X3KD60"/>
<comment type="caution">
    <text evidence="1">The sequence shown here is derived from an EMBL/GenBank/DDBJ whole genome shotgun (WGS) entry which is preliminary data.</text>
</comment>
<dbReference type="InterPro" id="IPR006379">
    <property type="entry name" value="HAD-SF_hydro_IIB"/>
</dbReference>
<dbReference type="GO" id="GO:0005829">
    <property type="term" value="C:cytosol"/>
    <property type="evidence" value="ECO:0007669"/>
    <property type="project" value="TreeGrafter"/>
</dbReference>
<keyword evidence="1" id="KW-0378">Hydrolase</keyword>
<dbReference type="PANTHER" id="PTHR10000:SF23">
    <property type="entry name" value="5-AMINO-6-(5-PHOSPHO-D-RIBITYLAMINO)URACIL PHOSPHATASE YITU"/>
    <property type="match status" value="1"/>
</dbReference>
<dbReference type="Gene3D" id="3.30.1240.10">
    <property type="match status" value="1"/>
</dbReference>
<gene>
    <name evidence="1" type="ORF">E5983_06515</name>
</gene>
<dbReference type="InterPro" id="IPR036412">
    <property type="entry name" value="HAD-like_sf"/>
</dbReference>
<dbReference type="Gene3D" id="3.40.50.1000">
    <property type="entry name" value="HAD superfamily/HAD-like"/>
    <property type="match status" value="1"/>
</dbReference>
<dbReference type="PROSITE" id="PS01228">
    <property type="entry name" value="COF_1"/>
    <property type="match status" value="1"/>
</dbReference>
<accession>A0A7X3KD60</accession>
<dbReference type="RefSeq" id="WP_160333070.1">
    <property type="nucleotide sequence ID" value="NZ_WSRS01000056.1"/>
</dbReference>
<name>A0A7X3KD60_9STRE</name>
<evidence type="ECO:0000313" key="2">
    <source>
        <dbReference type="Proteomes" id="UP000461595"/>
    </source>
</evidence>